<dbReference type="InterPro" id="IPR003769">
    <property type="entry name" value="ClpS_core"/>
</dbReference>
<feature type="domain" description="Adaptor protein ClpS core" evidence="2">
    <location>
        <begin position="28"/>
        <end position="104"/>
    </location>
</feature>
<keyword evidence="3" id="KW-0645">Protease</keyword>
<evidence type="ECO:0000313" key="3">
    <source>
        <dbReference type="EMBL" id="KPV48066.1"/>
    </source>
</evidence>
<name>A0A0P9DDJ3_9CHLR</name>
<organism evidence="3 4">
    <name type="scientific">Kouleothrix aurantiaca</name>
    <dbReference type="NCBI Taxonomy" id="186479"/>
    <lineage>
        <taxon>Bacteria</taxon>
        <taxon>Bacillati</taxon>
        <taxon>Chloroflexota</taxon>
        <taxon>Chloroflexia</taxon>
        <taxon>Chloroflexales</taxon>
        <taxon>Roseiflexineae</taxon>
        <taxon>Roseiflexaceae</taxon>
        <taxon>Kouleothrix</taxon>
    </lineage>
</organism>
<dbReference type="InterPro" id="IPR014719">
    <property type="entry name" value="Ribosomal_bL12_C/ClpS-like"/>
</dbReference>
<keyword evidence="4" id="KW-1185">Reference proteome</keyword>
<proteinExistence type="inferred from homology"/>
<comment type="similarity">
    <text evidence="1">Belongs to the ClpS family.</text>
</comment>
<accession>A0A0P9DDJ3</accession>
<dbReference type="PATRIC" id="fig|186479.3.peg.6173"/>
<dbReference type="Proteomes" id="UP000050509">
    <property type="component" value="Unassembled WGS sequence"/>
</dbReference>
<dbReference type="GO" id="GO:0030163">
    <property type="term" value="P:protein catabolic process"/>
    <property type="evidence" value="ECO:0007669"/>
    <property type="project" value="InterPro"/>
</dbReference>
<dbReference type="InterPro" id="IPR022935">
    <property type="entry name" value="ClpS"/>
</dbReference>
<protein>
    <recommendedName>
        <fullName evidence="1">ATP-dependent Clp protease adapter protein ClpS</fullName>
    </recommendedName>
</protein>
<sequence length="110" mass="12381">MTLPSIDVAPPQTTTDIELVVASEEELERPYRVIIENDDVTPMDFVILILLSVFDLTIDRAEAVMLEAHHRGEAHVVTLPYEEAHDRVYHAHGAARAAGYPLRFYLEPDA</sequence>
<evidence type="ECO:0000313" key="4">
    <source>
        <dbReference type="Proteomes" id="UP000050509"/>
    </source>
</evidence>
<dbReference type="SUPFAM" id="SSF54736">
    <property type="entry name" value="ClpS-like"/>
    <property type="match status" value="1"/>
</dbReference>
<evidence type="ECO:0000256" key="1">
    <source>
        <dbReference type="HAMAP-Rule" id="MF_00302"/>
    </source>
</evidence>
<dbReference type="EMBL" id="LJCR01002978">
    <property type="protein sequence ID" value="KPV48066.1"/>
    <property type="molecule type" value="Genomic_DNA"/>
</dbReference>
<dbReference type="HAMAP" id="MF_00302">
    <property type="entry name" value="ClpS"/>
    <property type="match status" value="1"/>
</dbReference>
<dbReference type="Gene3D" id="3.30.1390.10">
    <property type="match status" value="1"/>
</dbReference>
<keyword evidence="3" id="KW-0378">Hydrolase</keyword>
<evidence type="ECO:0000259" key="2">
    <source>
        <dbReference type="Pfam" id="PF02617"/>
    </source>
</evidence>
<gene>
    <name evidence="1" type="primary">clpS</name>
    <name evidence="3" type="ORF">SE17_40065</name>
</gene>
<dbReference type="Pfam" id="PF02617">
    <property type="entry name" value="ClpS"/>
    <property type="match status" value="1"/>
</dbReference>
<dbReference type="GO" id="GO:0006508">
    <property type="term" value="P:proteolysis"/>
    <property type="evidence" value="ECO:0007669"/>
    <property type="project" value="UniProtKB-UniRule"/>
</dbReference>
<comment type="function">
    <text evidence="1">Involved in the modulation of the specificity of the ClpAP-mediated ATP-dependent protein degradation.</text>
</comment>
<reference evidence="3 4" key="1">
    <citation type="submission" date="2015-09" db="EMBL/GenBank/DDBJ databases">
        <title>Draft genome sequence of Kouleothrix aurantiaca JCM 19913.</title>
        <authorList>
            <person name="Hemp J."/>
        </authorList>
    </citation>
    <scope>NUCLEOTIDE SEQUENCE [LARGE SCALE GENOMIC DNA]</scope>
    <source>
        <strain evidence="3 4">COM-B</strain>
    </source>
</reference>
<comment type="subunit">
    <text evidence="1">Binds to the N-terminal domain of the chaperone ClpA.</text>
</comment>
<comment type="caution">
    <text evidence="3">The sequence shown here is derived from an EMBL/GenBank/DDBJ whole genome shotgun (WGS) entry which is preliminary data.</text>
</comment>
<dbReference type="AlphaFoldDB" id="A0A0P9DDJ3"/>
<dbReference type="GO" id="GO:0008233">
    <property type="term" value="F:peptidase activity"/>
    <property type="evidence" value="ECO:0007669"/>
    <property type="project" value="UniProtKB-KW"/>
</dbReference>